<evidence type="ECO:0000256" key="3">
    <source>
        <dbReference type="ARBA" id="ARBA00023125"/>
    </source>
</evidence>
<dbReference type="Gene3D" id="1.10.10.10">
    <property type="entry name" value="Winged helix-like DNA-binding domain superfamily/Winged helix DNA-binding domain"/>
    <property type="match status" value="1"/>
</dbReference>
<dbReference type="EMBL" id="CP053697">
    <property type="protein sequence ID" value="QKE63420.1"/>
    <property type="molecule type" value="Genomic_DNA"/>
</dbReference>
<evidence type="ECO:0000313" key="6">
    <source>
        <dbReference type="EMBL" id="QKE63420.1"/>
    </source>
</evidence>
<dbReference type="Gene3D" id="3.40.190.290">
    <property type="match status" value="1"/>
</dbReference>
<organism evidence="6 7">
    <name type="scientific">Aquipseudomonas campi</name>
    <dbReference type="NCBI Taxonomy" id="2731681"/>
    <lineage>
        <taxon>Bacteria</taxon>
        <taxon>Pseudomonadati</taxon>
        <taxon>Pseudomonadota</taxon>
        <taxon>Gammaproteobacteria</taxon>
        <taxon>Pseudomonadales</taxon>
        <taxon>Pseudomonadaceae</taxon>
        <taxon>Aquipseudomonas</taxon>
    </lineage>
</organism>
<proteinExistence type="inferred from homology"/>
<reference evidence="6" key="1">
    <citation type="submission" date="2020-07" db="EMBL/GenBank/DDBJ databases">
        <title>Nitrate ammonifying Pseudomonas campi sp. nov. isolated from German agricultural grassland.</title>
        <authorList>
            <person name="Timsy T."/>
            <person name="Ulrich A."/>
            <person name="Spanner T."/>
            <person name="Foesel B."/>
            <person name="Kolb S."/>
            <person name="Horn M.A."/>
            <person name="Behrendt U."/>
        </authorList>
    </citation>
    <scope>NUCLEOTIDE SEQUENCE</scope>
    <source>
        <strain evidence="6">S1-A32-2</strain>
    </source>
</reference>
<sequence>MDRHHEMSVFLAVASELSLAAAARRLEISAPTVTRALASLENRLGVTLLQRSTRGVSLSAAGERFAHDCRRILQDVSDAEASACGLHAQPRGHLHLASPLLFGQQLLMPIVLDYLNDYPEVQVLAHFMDRFPNLHEEGVDVAMLAGELADSSLFAVRVGDIRRIVCASPSYLAAQGTPQHPEELRSHAVVHSSADARLPEWRFREGAMPLNIALRPRLSCATNQAAIAAACRHAGLTRCMNYQVHEQLAQGHLVRVLQAFEPAAVPVHLAYREGRKAAARVRSFVDFASQQLRQHPALR</sequence>
<dbReference type="RefSeq" id="WP_173206935.1">
    <property type="nucleotide sequence ID" value="NZ_CP053697.2"/>
</dbReference>
<protein>
    <submittedName>
        <fullName evidence="6">LysR family transcriptional regulator</fullName>
    </submittedName>
</protein>
<dbReference type="InterPro" id="IPR058163">
    <property type="entry name" value="LysR-type_TF_proteobact-type"/>
</dbReference>
<dbReference type="InterPro" id="IPR036390">
    <property type="entry name" value="WH_DNA-bd_sf"/>
</dbReference>
<dbReference type="FunFam" id="1.10.10.10:FF:000001">
    <property type="entry name" value="LysR family transcriptional regulator"/>
    <property type="match status" value="1"/>
</dbReference>
<evidence type="ECO:0000259" key="5">
    <source>
        <dbReference type="PROSITE" id="PS50931"/>
    </source>
</evidence>
<dbReference type="PANTHER" id="PTHR30537:SF5">
    <property type="entry name" value="HTH-TYPE TRANSCRIPTIONAL ACTIVATOR TTDR-RELATED"/>
    <property type="match status" value="1"/>
</dbReference>
<dbReference type="InterPro" id="IPR000847">
    <property type="entry name" value="LysR_HTH_N"/>
</dbReference>
<dbReference type="GO" id="GO:0003677">
    <property type="term" value="F:DNA binding"/>
    <property type="evidence" value="ECO:0007669"/>
    <property type="project" value="UniProtKB-KW"/>
</dbReference>
<dbReference type="PROSITE" id="PS50931">
    <property type="entry name" value="HTH_LYSR"/>
    <property type="match status" value="1"/>
</dbReference>
<feature type="domain" description="HTH lysR-type" evidence="5">
    <location>
        <begin position="1"/>
        <end position="59"/>
    </location>
</feature>
<evidence type="ECO:0000256" key="2">
    <source>
        <dbReference type="ARBA" id="ARBA00023015"/>
    </source>
</evidence>
<gene>
    <name evidence="6" type="ORF">HNE05_08600</name>
</gene>
<dbReference type="Pfam" id="PF00126">
    <property type="entry name" value="HTH_1"/>
    <property type="match status" value="1"/>
</dbReference>
<dbReference type="AlphaFoldDB" id="A0A6M8FH52"/>
<dbReference type="Pfam" id="PF03466">
    <property type="entry name" value="LysR_substrate"/>
    <property type="match status" value="1"/>
</dbReference>
<comment type="similarity">
    <text evidence="1">Belongs to the LysR transcriptional regulatory family.</text>
</comment>
<dbReference type="CDD" id="cd08471">
    <property type="entry name" value="PBP2_CrgA_like_2"/>
    <property type="match status" value="1"/>
</dbReference>
<keyword evidence="7" id="KW-1185">Reference proteome</keyword>
<accession>A0A6M8FH52</accession>
<dbReference type="SUPFAM" id="SSF53850">
    <property type="entry name" value="Periplasmic binding protein-like II"/>
    <property type="match status" value="1"/>
</dbReference>
<keyword evidence="2" id="KW-0805">Transcription regulation</keyword>
<dbReference type="InterPro" id="IPR036388">
    <property type="entry name" value="WH-like_DNA-bd_sf"/>
</dbReference>
<keyword evidence="3" id="KW-0238">DNA-binding</keyword>
<evidence type="ECO:0000313" key="7">
    <source>
        <dbReference type="Proteomes" id="UP000501379"/>
    </source>
</evidence>
<dbReference type="InterPro" id="IPR005119">
    <property type="entry name" value="LysR_subst-bd"/>
</dbReference>
<name>A0A6M8FH52_9GAMM</name>
<evidence type="ECO:0000256" key="4">
    <source>
        <dbReference type="ARBA" id="ARBA00023163"/>
    </source>
</evidence>
<dbReference type="Proteomes" id="UP000501379">
    <property type="component" value="Chromosome"/>
</dbReference>
<dbReference type="GO" id="GO:0003700">
    <property type="term" value="F:DNA-binding transcription factor activity"/>
    <property type="evidence" value="ECO:0007669"/>
    <property type="project" value="InterPro"/>
</dbReference>
<dbReference type="SUPFAM" id="SSF46785">
    <property type="entry name" value="Winged helix' DNA-binding domain"/>
    <property type="match status" value="1"/>
</dbReference>
<dbReference type="KEGG" id="pcam:HNE05_08600"/>
<evidence type="ECO:0000256" key="1">
    <source>
        <dbReference type="ARBA" id="ARBA00009437"/>
    </source>
</evidence>
<keyword evidence="4" id="KW-0804">Transcription</keyword>
<dbReference type="PANTHER" id="PTHR30537">
    <property type="entry name" value="HTH-TYPE TRANSCRIPTIONAL REGULATOR"/>
    <property type="match status" value="1"/>
</dbReference>